<gene>
    <name evidence="1" type="ORF">CesoFtcFv8_021621</name>
</gene>
<dbReference type="Proteomes" id="UP001335648">
    <property type="component" value="Unassembled WGS sequence"/>
</dbReference>
<protein>
    <submittedName>
        <fullName evidence="1">Uncharacterized protein</fullName>
    </submittedName>
</protein>
<accession>A0AAN8B9U3</accession>
<proteinExistence type="predicted"/>
<evidence type="ECO:0000313" key="2">
    <source>
        <dbReference type="Proteomes" id="UP001335648"/>
    </source>
</evidence>
<comment type="caution">
    <text evidence="1">The sequence shown here is derived from an EMBL/GenBank/DDBJ whole genome shotgun (WGS) entry which is preliminary data.</text>
</comment>
<reference evidence="1 2" key="1">
    <citation type="journal article" date="2023" name="Mol. Biol. Evol.">
        <title>Genomics of Secondarily Temperate Adaptation in the Only Non-Antarctic Icefish.</title>
        <authorList>
            <person name="Rivera-Colon A.G."/>
            <person name="Rayamajhi N."/>
            <person name="Minhas B.F."/>
            <person name="Madrigal G."/>
            <person name="Bilyk K.T."/>
            <person name="Yoon V."/>
            <person name="Hune M."/>
            <person name="Gregory S."/>
            <person name="Cheng C.H.C."/>
            <person name="Catchen J.M."/>
        </authorList>
    </citation>
    <scope>NUCLEOTIDE SEQUENCE [LARGE SCALE GENOMIC DNA]</scope>
    <source>
        <strain evidence="1">JC2023a</strain>
    </source>
</reference>
<dbReference type="AlphaFoldDB" id="A0AAN8B9U3"/>
<keyword evidence="2" id="KW-1185">Reference proteome</keyword>
<name>A0AAN8B9U3_9TELE</name>
<dbReference type="EMBL" id="JAULUE010002063">
    <property type="protein sequence ID" value="KAK5880742.1"/>
    <property type="molecule type" value="Genomic_DNA"/>
</dbReference>
<sequence>MHPDPMIIPPAALKADPDRPPLLAVFSACFCQPQETVKCRDSLLLLMWAGHVSESRSPRRKVLSVQHVGIWNSLQALAYSNAPDRIWVYTFKCSFQRSCRSAVCGAGHLIRLEHQGRDLLFFHN</sequence>
<evidence type="ECO:0000313" key="1">
    <source>
        <dbReference type="EMBL" id="KAK5880742.1"/>
    </source>
</evidence>
<organism evidence="1 2">
    <name type="scientific">Champsocephalus esox</name>
    <name type="common">pike icefish</name>
    <dbReference type="NCBI Taxonomy" id="159716"/>
    <lineage>
        <taxon>Eukaryota</taxon>
        <taxon>Metazoa</taxon>
        <taxon>Chordata</taxon>
        <taxon>Craniata</taxon>
        <taxon>Vertebrata</taxon>
        <taxon>Euteleostomi</taxon>
        <taxon>Actinopterygii</taxon>
        <taxon>Neopterygii</taxon>
        <taxon>Teleostei</taxon>
        <taxon>Neoteleostei</taxon>
        <taxon>Acanthomorphata</taxon>
        <taxon>Eupercaria</taxon>
        <taxon>Perciformes</taxon>
        <taxon>Notothenioidei</taxon>
        <taxon>Channichthyidae</taxon>
        <taxon>Champsocephalus</taxon>
    </lineage>
</organism>